<dbReference type="InParanoid" id="A0A2K2DP42"/>
<organism evidence="1">
    <name type="scientific">Brachypodium distachyon</name>
    <name type="common">Purple false brome</name>
    <name type="synonym">Trachynia distachya</name>
    <dbReference type="NCBI Taxonomy" id="15368"/>
    <lineage>
        <taxon>Eukaryota</taxon>
        <taxon>Viridiplantae</taxon>
        <taxon>Streptophyta</taxon>
        <taxon>Embryophyta</taxon>
        <taxon>Tracheophyta</taxon>
        <taxon>Spermatophyta</taxon>
        <taxon>Magnoliopsida</taxon>
        <taxon>Liliopsida</taxon>
        <taxon>Poales</taxon>
        <taxon>Poaceae</taxon>
        <taxon>BOP clade</taxon>
        <taxon>Pooideae</taxon>
        <taxon>Stipodae</taxon>
        <taxon>Brachypodieae</taxon>
        <taxon>Brachypodium</taxon>
    </lineage>
</organism>
<reference evidence="1 2" key="1">
    <citation type="journal article" date="2010" name="Nature">
        <title>Genome sequencing and analysis of the model grass Brachypodium distachyon.</title>
        <authorList>
            <consortium name="International Brachypodium Initiative"/>
        </authorList>
    </citation>
    <scope>NUCLEOTIDE SEQUENCE [LARGE SCALE GENOMIC DNA]</scope>
    <source>
        <strain evidence="1 2">Bd21</strain>
    </source>
</reference>
<dbReference type="Proteomes" id="UP000008810">
    <property type="component" value="Chromosome 1"/>
</dbReference>
<proteinExistence type="predicted"/>
<protein>
    <submittedName>
        <fullName evidence="1 2">Uncharacterized protein</fullName>
    </submittedName>
</protein>
<dbReference type="EnsemblPlants" id="PNT76049">
    <property type="protein sequence ID" value="PNT76049"/>
    <property type="gene ID" value="BRADI_1g43347v3"/>
</dbReference>
<evidence type="ECO:0000313" key="3">
    <source>
        <dbReference type="Proteomes" id="UP000008810"/>
    </source>
</evidence>
<dbReference type="EMBL" id="CM000880">
    <property type="protein sequence ID" value="PNT76049.1"/>
    <property type="molecule type" value="Genomic_DNA"/>
</dbReference>
<reference evidence="2" key="3">
    <citation type="submission" date="2018-08" db="UniProtKB">
        <authorList>
            <consortium name="EnsemblPlants"/>
        </authorList>
    </citation>
    <scope>IDENTIFICATION</scope>
    <source>
        <strain evidence="2">cv. Bd21</strain>
    </source>
</reference>
<evidence type="ECO:0000313" key="2">
    <source>
        <dbReference type="EnsemblPlants" id="PNT76049"/>
    </source>
</evidence>
<keyword evidence="3" id="KW-1185">Reference proteome</keyword>
<accession>A0A2K2DP42</accession>
<gene>
    <name evidence="1" type="ORF">BRADI_1g43347v3</name>
</gene>
<evidence type="ECO:0000313" key="1">
    <source>
        <dbReference type="EMBL" id="PNT76049.1"/>
    </source>
</evidence>
<dbReference type="Gramene" id="PNT76049">
    <property type="protein sequence ID" value="PNT76049"/>
    <property type="gene ID" value="BRADI_1g43347v3"/>
</dbReference>
<sequence length="130" mass="14037">MTLSLCTMSRCPSVAIRGDARRIHTSRSSSSSGDSFRVVSDSSDAFSVSSSVGSLLLHSCEFSSSELQISFGDAGRPLNLSPARPRVLQCDCCEANICDSNVAPRVRRANDVAEEDLRHACYFGCKQGRK</sequence>
<name>A0A2K2DP42_BRADI</name>
<reference evidence="1" key="2">
    <citation type="submission" date="2017-06" db="EMBL/GenBank/DDBJ databases">
        <title>WGS assembly of Brachypodium distachyon.</title>
        <authorList>
            <consortium name="The International Brachypodium Initiative"/>
            <person name="Lucas S."/>
            <person name="Harmon-Smith M."/>
            <person name="Lail K."/>
            <person name="Tice H."/>
            <person name="Grimwood J."/>
            <person name="Bruce D."/>
            <person name="Barry K."/>
            <person name="Shu S."/>
            <person name="Lindquist E."/>
            <person name="Wang M."/>
            <person name="Pitluck S."/>
            <person name="Vogel J.P."/>
            <person name="Garvin D.F."/>
            <person name="Mockler T.C."/>
            <person name="Schmutz J."/>
            <person name="Rokhsar D."/>
            <person name="Bevan M.W."/>
        </authorList>
    </citation>
    <scope>NUCLEOTIDE SEQUENCE</scope>
    <source>
        <strain evidence="1">Bd21</strain>
    </source>
</reference>
<dbReference type="AlphaFoldDB" id="A0A2K2DP42"/>